<evidence type="ECO:0000256" key="2">
    <source>
        <dbReference type="ARBA" id="ARBA00023002"/>
    </source>
</evidence>
<evidence type="ECO:0000313" key="6">
    <source>
        <dbReference type="Proteomes" id="UP000003577"/>
    </source>
</evidence>
<organism evidence="5 6">
    <name type="scientific">[Ruminococcus] torques ATCC 27756</name>
    <dbReference type="NCBI Taxonomy" id="411460"/>
    <lineage>
        <taxon>Bacteria</taxon>
        <taxon>Bacillati</taxon>
        <taxon>Bacillota</taxon>
        <taxon>Clostridia</taxon>
        <taxon>Lachnospirales</taxon>
        <taxon>Lachnospiraceae</taxon>
        <taxon>Mediterraneibacter</taxon>
    </lineage>
</organism>
<comment type="similarity">
    <text evidence="1 3">Belongs to the glutamate synthase family.</text>
</comment>
<dbReference type="PANTHER" id="PTHR43819">
    <property type="entry name" value="ARCHAEAL-TYPE GLUTAMATE SYNTHASE [NADPH]"/>
    <property type="match status" value="1"/>
</dbReference>
<gene>
    <name evidence="5" type="ORF">RUMTOR_00155</name>
</gene>
<proteinExistence type="inferred from homology"/>
<dbReference type="PIRSF" id="PIRSF006429">
    <property type="entry name" value="GOGAT_lg_2"/>
    <property type="match status" value="1"/>
</dbReference>
<evidence type="ECO:0000256" key="1">
    <source>
        <dbReference type="ARBA" id="ARBA00009716"/>
    </source>
</evidence>
<protein>
    <submittedName>
        <fullName evidence="5">Glutamate synthase domain protein</fullName>
    </submittedName>
</protein>
<dbReference type="InterPro" id="IPR024188">
    <property type="entry name" value="GltB"/>
</dbReference>
<dbReference type="EMBL" id="AAVP02000001">
    <property type="protein sequence ID" value="EDK25262.1"/>
    <property type="molecule type" value="Genomic_DNA"/>
</dbReference>
<dbReference type="InterPro" id="IPR043578">
    <property type="entry name" value="GltB_archl_type"/>
</dbReference>
<dbReference type="PANTHER" id="PTHR43819:SF1">
    <property type="entry name" value="ARCHAEAL-TYPE GLUTAMATE SYNTHASE [NADPH]"/>
    <property type="match status" value="1"/>
</dbReference>
<accession>A5KIV9</accession>
<sequence>MMKEIYKQANSGGVLLSSMGNPNPLPVYWDRILINASQVTNPPIDPLREPMETRIYLGKKPEQVHRMADGSLDCELPPQLELSMPVMFSAMSYGSISYNAHKSLALAAKELGILYNTGEGGLHEDFYCYGENTIVQVASGRFGVHEKYLNAGAGIEIKMGQGAKPGIGGHLPGTKIVGDVSRTRMIPEGSDAISPAPHHDIYSIEDLRQLVCSLKEATEYKKPIIVKVAAVHNIAAIASGIARSGADIIAIDGFRGGTGAAPTRIRDNVGIPVELALAAVDQRLRDEGIRNHVSLVAGGSIRSASDVVKAVALGADACYVATAALLALGCHLCRTCQSGKCNWGIATQNPELVERLDPQTGSRRLINLMTAWKHEIKELMGGMGINSIEALRGNRLMLRGIGLNEKELEILGISHAGE</sequence>
<feature type="domain" description="Glutamate synthase" evidence="4">
    <location>
        <begin position="26"/>
        <end position="386"/>
    </location>
</feature>
<dbReference type="PaxDb" id="411460-RUMTOR_00155"/>
<dbReference type="HOGENOM" id="CLU_023342_1_1_9"/>
<dbReference type="AlphaFoldDB" id="A5KIV9"/>
<dbReference type="Pfam" id="PF01645">
    <property type="entry name" value="Glu_synthase"/>
    <property type="match status" value="1"/>
</dbReference>
<reference evidence="5 6" key="1">
    <citation type="submission" date="2007-03" db="EMBL/GenBank/DDBJ databases">
        <authorList>
            <person name="Fulton L."/>
            <person name="Clifton S."/>
            <person name="Fulton B."/>
            <person name="Xu J."/>
            <person name="Minx P."/>
            <person name="Pepin K.H."/>
            <person name="Johnson M."/>
            <person name="Thiruvilangam P."/>
            <person name="Bhonagiri V."/>
            <person name="Nash W.E."/>
            <person name="Mardis E.R."/>
            <person name="Wilson R.K."/>
        </authorList>
    </citation>
    <scope>NUCLEOTIDE SEQUENCE [LARGE SCALE GENOMIC DNA]</scope>
    <source>
        <strain evidence="5 6">ATCC 27756</strain>
    </source>
</reference>
<reference evidence="5 6" key="2">
    <citation type="submission" date="2007-04" db="EMBL/GenBank/DDBJ databases">
        <title>Draft genome sequence of Ruminococcus torques (ATCC 27756).</title>
        <authorList>
            <person name="Sudarsanam P."/>
            <person name="Ley R."/>
            <person name="Guruge J."/>
            <person name="Turnbaugh P.J."/>
            <person name="Mahowald M."/>
            <person name="Liep D."/>
            <person name="Gordon J."/>
        </authorList>
    </citation>
    <scope>NUCLEOTIDE SEQUENCE [LARGE SCALE GENOMIC DNA]</scope>
    <source>
        <strain evidence="5 6">ATCC 27756</strain>
    </source>
</reference>
<dbReference type="InterPro" id="IPR002932">
    <property type="entry name" value="Glu_synthdom"/>
</dbReference>
<comment type="caution">
    <text evidence="5">The sequence shown here is derived from an EMBL/GenBank/DDBJ whole genome shotgun (WGS) entry which is preliminary data.</text>
</comment>
<name>A5KIV9_9FIRM</name>
<dbReference type="PIRSF" id="PIRSF500061">
    <property type="entry name" value="GOGAT_lg2_archl"/>
    <property type="match status" value="1"/>
</dbReference>
<keyword evidence="2" id="KW-0560">Oxidoreductase</keyword>
<dbReference type="Proteomes" id="UP000003577">
    <property type="component" value="Unassembled WGS sequence"/>
</dbReference>
<dbReference type="Gene3D" id="3.20.20.70">
    <property type="entry name" value="Aldolase class I"/>
    <property type="match status" value="1"/>
</dbReference>
<dbReference type="GO" id="GO:0015930">
    <property type="term" value="F:glutamate synthase activity"/>
    <property type="evidence" value="ECO:0007669"/>
    <property type="project" value="InterPro"/>
</dbReference>
<dbReference type="InterPro" id="IPR013785">
    <property type="entry name" value="Aldolase_TIM"/>
</dbReference>
<evidence type="ECO:0000313" key="5">
    <source>
        <dbReference type="EMBL" id="EDK25262.1"/>
    </source>
</evidence>
<evidence type="ECO:0000256" key="3">
    <source>
        <dbReference type="PIRNR" id="PIRNR006429"/>
    </source>
</evidence>
<dbReference type="GO" id="GO:0006537">
    <property type="term" value="P:glutamate biosynthetic process"/>
    <property type="evidence" value="ECO:0007669"/>
    <property type="project" value="InterPro"/>
</dbReference>
<dbReference type="CDD" id="cd02808">
    <property type="entry name" value="GltS_FMN"/>
    <property type="match status" value="1"/>
</dbReference>
<dbReference type="SUPFAM" id="SSF51395">
    <property type="entry name" value="FMN-linked oxidoreductases"/>
    <property type="match status" value="1"/>
</dbReference>
<evidence type="ECO:0000259" key="4">
    <source>
        <dbReference type="Pfam" id="PF01645"/>
    </source>
</evidence>